<proteinExistence type="inferred from homology"/>
<evidence type="ECO:0000256" key="1">
    <source>
        <dbReference type="ARBA" id="ARBA00004123"/>
    </source>
</evidence>
<name>A0AAD9GCM8_BABDI</name>
<evidence type="ECO:0000256" key="4">
    <source>
        <dbReference type="ARBA" id="ARBA00023187"/>
    </source>
</evidence>
<keyword evidence="4" id="KW-0508">mRNA splicing</keyword>
<feature type="compositionally biased region" description="Basic and acidic residues" evidence="6">
    <location>
        <begin position="228"/>
        <end position="298"/>
    </location>
</feature>
<evidence type="ECO:0000256" key="5">
    <source>
        <dbReference type="ARBA" id="ARBA00023242"/>
    </source>
</evidence>
<accession>A0AAD9GCM8</accession>
<sequence length="375" mass="43043">MSAGTSLDDIAKGCSQLTDIRSIKAYFLTIVAAQQQELQRTKAAVKDFRAVHNFDHLYEQNAAINALIDPVVNSEILHLKQLLHVKDEELKAALDAKEGQKYNPQSAVGKALLDRCRVLITENEELGRIVLESQVQPLTLDLFKERQAAMILRDQLKGLHQYNDNLEEENQTLAETLEKKLLEISFHRMFNYVSSPMTCNIYRQELQAEKEALAHKLEELQMNYDTLSSKKAESNARVSESKGHKEDKSRYDRKSRTEDKRRRDDTSEYEQRESKYKSSNTDEKREVDKKDDRHDPLKKQTSQIPAEIVISTIKKRMSGTLLLEGERREDGKNHIQRGQVDVLVKAHETKHHPTAAGGQDHRDHLGNINLKHSCL</sequence>
<dbReference type="Pfam" id="PF17098">
    <property type="entry name" value="Wtap"/>
    <property type="match status" value="1"/>
</dbReference>
<dbReference type="EMBL" id="JAHBMH010000044">
    <property type="protein sequence ID" value="KAK1935880.1"/>
    <property type="molecule type" value="Genomic_DNA"/>
</dbReference>
<dbReference type="InterPro" id="IPR033757">
    <property type="entry name" value="WTAP"/>
</dbReference>
<protein>
    <submittedName>
        <fullName evidence="7">Uncharacterized protein</fullName>
    </submittedName>
</protein>
<evidence type="ECO:0000256" key="6">
    <source>
        <dbReference type="SAM" id="MobiDB-lite"/>
    </source>
</evidence>
<keyword evidence="5" id="KW-0539">Nucleus</keyword>
<keyword evidence="8" id="KW-1185">Reference proteome</keyword>
<dbReference type="AlphaFoldDB" id="A0AAD9GCM8"/>
<evidence type="ECO:0000313" key="7">
    <source>
        <dbReference type="EMBL" id="KAK1935880.1"/>
    </source>
</evidence>
<dbReference type="PANTHER" id="PTHR15217:SF0">
    <property type="entry name" value="PRE-MRNA-SPLICING REGULATOR WTAP"/>
    <property type="match status" value="1"/>
</dbReference>
<dbReference type="GO" id="GO:0016556">
    <property type="term" value="P:mRNA modification"/>
    <property type="evidence" value="ECO:0007669"/>
    <property type="project" value="InterPro"/>
</dbReference>
<dbReference type="GO" id="GO:0005634">
    <property type="term" value="C:nucleus"/>
    <property type="evidence" value="ECO:0007669"/>
    <property type="project" value="UniProtKB-SubCell"/>
</dbReference>
<dbReference type="Proteomes" id="UP001195914">
    <property type="component" value="Unassembled WGS sequence"/>
</dbReference>
<reference evidence="7" key="1">
    <citation type="journal article" date="2014" name="Nucleic Acids Res.">
        <title>The evolutionary dynamics of variant antigen genes in Babesia reveal a history of genomic innovation underlying host-parasite interaction.</title>
        <authorList>
            <person name="Jackson A.P."/>
            <person name="Otto T.D."/>
            <person name="Darby A."/>
            <person name="Ramaprasad A."/>
            <person name="Xia D."/>
            <person name="Echaide I.E."/>
            <person name="Farber M."/>
            <person name="Gahlot S."/>
            <person name="Gamble J."/>
            <person name="Gupta D."/>
            <person name="Gupta Y."/>
            <person name="Jackson L."/>
            <person name="Malandrin L."/>
            <person name="Malas T.B."/>
            <person name="Moussa E."/>
            <person name="Nair M."/>
            <person name="Reid A.J."/>
            <person name="Sanders M."/>
            <person name="Sharma J."/>
            <person name="Tracey A."/>
            <person name="Quail M.A."/>
            <person name="Weir W."/>
            <person name="Wastling J.M."/>
            <person name="Hall N."/>
            <person name="Willadsen P."/>
            <person name="Lingelbach K."/>
            <person name="Shiels B."/>
            <person name="Tait A."/>
            <person name="Berriman M."/>
            <person name="Allred D.R."/>
            <person name="Pain A."/>
        </authorList>
    </citation>
    <scope>NUCLEOTIDE SEQUENCE</scope>
    <source>
        <strain evidence="7">1802A</strain>
    </source>
</reference>
<reference evidence="7" key="2">
    <citation type="submission" date="2021-05" db="EMBL/GenBank/DDBJ databases">
        <authorList>
            <person name="Pain A."/>
        </authorList>
    </citation>
    <scope>NUCLEOTIDE SEQUENCE</scope>
    <source>
        <strain evidence="7">1802A</strain>
    </source>
</reference>
<evidence type="ECO:0000313" key="8">
    <source>
        <dbReference type="Proteomes" id="UP001195914"/>
    </source>
</evidence>
<gene>
    <name evidence="7" type="ORF">X943_000150</name>
</gene>
<dbReference type="PANTHER" id="PTHR15217">
    <property type="entry name" value="WILMS' TUMOR 1-ASSOCIATING PROTEIN"/>
    <property type="match status" value="1"/>
</dbReference>
<dbReference type="GO" id="GO:0006397">
    <property type="term" value="P:mRNA processing"/>
    <property type="evidence" value="ECO:0007669"/>
    <property type="project" value="UniProtKB-KW"/>
</dbReference>
<comment type="similarity">
    <text evidence="2">Belongs to the fl(2)d family.</text>
</comment>
<evidence type="ECO:0000256" key="3">
    <source>
        <dbReference type="ARBA" id="ARBA00022664"/>
    </source>
</evidence>
<evidence type="ECO:0000256" key="2">
    <source>
        <dbReference type="ARBA" id="ARBA00010313"/>
    </source>
</evidence>
<dbReference type="GO" id="GO:0000381">
    <property type="term" value="P:regulation of alternative mRNA splicing, via spliceosome"/>
    <property type="evidence" value="ECO:0007669"/>
    <property type="project" value="InterPro"/>
</dbReference>
<feature type="region of interest" description="Disordered" evidence="6">
    <location>
        <begin position="227"/>
        <end position="302"/>
    </location>
</feature>
<dbReference type="GO" id="GO:0008380">
    <property type="term" value="P:RNA splicing"/>
    <property type="evidence" value="ECO:0007669"/>
    <property type="project" value="UniProtKB-KW"/>
</dbReference>
<comment type="subcellular location">
    <subcellularLocation>
        <location evidence="1">Nucleus</location>
    </subcellularLocation>
</comment>
<keyword evidence="3" id="KW-0507">mRNA processing</keyword>
<organism evidence="7 8">
    <name type="scientific">Babesia divergens</name>
    <dbReference type="NCBI Taxonomy" id="32595"/>
    <lineage>
        <taxon>Eukaryota</taxon>
        <taxon>Sar</taxon>
        <taxon>Alveolata</taxon>
        <taxon>Apicomplexa</taxon>
        <taxon>Aconoidasida</taxon>
        <taxon>Piroplasmida</taxon>
        <taxon>Babesiidae</taxon>
        <taxon>Babesia</taxon>
    </lineage>
</organism>
<comment type="caution">
    <text evidence="7">The sequence shown here is derived from an EMBL/GenBank/DDBJ whole genome shotgun (WGS) entry which is preliminary data.</text>
</comment>